<sequence length="66" mass="8057">MLVDINRTFKEQYKRLYDYYHELLRTNPGSSMNLQAYNESFMRYRPMIGLDGCFFKMSYGGWLWLP</sequence>
<dbReference type="EMBL" id="SDMP01000026">
    <property type="protein sequence ID" value="RYQ79502.1"/>
    <property type="molecule type" value="Genomic_DNA"/>
</dbReference>
<keyword evidence="2" id="KW-1185">Reference proteome</keyword>
<dbReference type="Proteomes" id="UP000289738">
    <property type="component" value="Unassembled WGS sequence"/>
</dbReference>
<accession>A0A444WQ07</accession>
<protein>
    <submittedName>
        <fullName evidence="1">Uncharacterized protein</fullName>
    </submittedName>
</protein>
<comment type="caution">
    <text evidence="1">The sequence shown here is derived from an EMBL/GenBank/DDBJ whole genome shotgun (WGS) entry which is preliminary data.</text>
</comment>
<organism evidence="1 2">
    <name type="scientific">Arachis hypogaea</name>
    <name type="common">Peanut</name>
    <dbReference type="NCBI Taxonomy" id="3818"/>
    <lineage>
        <taxon>Eukaryota</taxon>
        <taxon>Viridiplantae</taxon>
        <taxon>Streptophyta</taxon>
        <taxon>Embryophyta</taxon>
        <taxon>Tracheophyta</taxon>
        <taxon>Spermatophyta</taxon>
        <taxon>Magnoliopsida</taxon>
        <taxon>eudicotyledons</taxon>
        <taxon>Gunneridae</taxon>
        <taxon>Pentapetalae</taxon>
        <taxon>rosids</taxon>
        <taxon>fabids</taxon>
        <taxon>Fabales</taxon>
        <taxon>Fabaceae</taxon>
        <taxon>Papilionoideae</taxon>
        <taxon>50 kb inversion clade</taxon>
        <taxon>dalbergioids sensu lato</taxon>
        <taxon>Dalbergieae</taxon>
        <taxon>Pterocarpus clade</taxon>
        <taxon>Arachis</taxon>
    </lineage>
</organism>
<gene>
    <name evidence="1" type="ORF">Ahy_Scaffold6g108251</name>
</gene>
<proteinExistence type="predicted"/>
<name>A0A444WQ07_ARAHY</name>
<reference evidence="1 2" key="1">
    <citation type="submission" date="2019-01" db="EMBL/GenBank/DDBJ databases">
        <title>Sequencing of cultivated peanut Arachis hypogaea provides insights into genome evolution and oil improvement.</title>
        <authorList>
            <person name="Chen X."/>
        </authorList>
    </citation>
    <scope>NUCLEOTIDE SEQUENCE [LARGE SCALE GENOMIC DNA]</scope>
    <source>
        <strain evidence="2">cv. Fuhuasheng</strain>
        <tissue evidence="1">Leaves</tissue>
    </source>
</reference>
<evidence type="ECO:0000313" key="2">
    <source>
        <dbReference type="Proteomes" id="UP000289738"/>
    </source>
</evidence>
<dbReference type="AlphaFoldDB" id="A0A444WQ07"/>
<evidence type="ECO:0000313" key="1">
    <source>
        <dbReference type="EMBL" id="RYQ79502.1"/>
    </source>
</evidence>